<dbReference type="PANTHER" id="PTHR43214">
    <property type="entry name" value="TWO-COMPONENT RESPONSE REGULATOR"/>
    <property type="match status" value="1"/>
</dbReference>
<dbReference type="OrthoDB" id="965844at2"/>
<evidence type="ECO:0000256" key="1">
    <source>
        <dbReference type="ARBA" id="ARBA00023125"/>
    </source>
</evidence>
<proteinExistence type="predicted"/>
<dbReference type="InterPro" id="IPR039420">
    <property type="entry name" value="WalR-like"/>
</dbReference>
<protein>
    <submittedName>
        <fullName evidence="3">Transcriptional regulator</fullName>
    </submittedName>
</protein>
<dbReference type="PROSITE" id="PS50043">
    <property type="entry name" value="HTH_LUXR_2"/>
    <property type="match status" value="1"/>
</dbReference>
<gene>
    <name evidence="3" type="ORF">HMPREF0647_04175</name>
</gene>
<dbReference type="InterPro" id="IPR011006">
    <property type="entry name" value="CheY-like_superfamily"/>
</dbReference>
<dbReference type="InterPro" id="IPR036388">
    <property type="entry name" value="WH-like_DNA-bd_sf"/>
</dbReference>
<evidence type="ECO:0000313" key="4">
    <source>
        <dbReference type="Proteomes" id="UP000029525"/>
    </source>
</evidence>
<accession>A0A096AD83</accession>
<dbReference type="RefSeq" id="WP_036866548.1">
    <property type="nucleotide sequence ID" value="NZ_JRNQ01000020.1"/>
</dbReference>
<dbReference type="Proteomes" id="UP000029525">
    <property type="component" value="Unassembled WGS sequence"/>
</dbReference>
<dbReference type="EMBL" id="JRNQ01000020">
    <property type="protein sequence ID" value="KGF45078.1"/>
    <property type="molecule type" value="Genomic_DNA"/>
</dbReference>
<dbReference type="Pfam" id="PF00196">
    <property type="entry name" value="GerE"/>
    <property type="match status" value="1"/>
</dbReference>
<keyword evidence="1" id="KW-0238">DNA-binding</keyword>
<reference evidence="3 4" key="1">
    <citation type="submission" date="2014-07" db="EMBL/GenBank/DDBJ databases">
        <authorList>
            <person name="McCorrison J."/>
            <person name="Sanka R."/>
            <person name="Torralba M."/>
            <person name="Gillis M."/>
            <person name="Haft D.H."/>
            <person name="Methe B."/>
            <person name="Sutton G."/>
            <person name="Nelson K.E."/>
        </authorList>
    </citation>
    <scope>NUCLEOTIDE SEQUENCE [LARGE SCALE GENOMIC DNA]</scope>
    <source>
        <strain evidence="3 4">DNF00320</strain>
    </source>
</reference>
<dbReference type="SUPFAM" id="SSF46894">
    <property type="entry name" value="C-terminal effector domain of the bipartite response regulators"/>
    <property type="match status" value="1"/>
</dbReference>
<dbReference type="InterPro" id="IPR016032">
    <property type="entry name" value="Sig_transdc_resp-reg_C-effctor"/>
</dbReference>
<dbReference type="PRINTS" id="PR00038">
    <property type="entry name" value="HTHLUXR"/>
</dbReference>
<sequence>MVKIILADNQDITRAGMMYVFSKMEHIECLLATNKMELIEQLKTNPTSIVIVDYSLFDFASANDIRILGLRFPESFFILWSEDLGVSFVKEVMNMSYRISVLIKEAKLTEIEQCISYAKEGRRFLCQHITEMLLEPASSLSFERIKLTKTETEILIDIALGMTTKEIAEKRFSSFHTVNTHRKNIFRKLSVNNANEATRYALRLGLINPAEYSI</sequence>
<dbReference type="PANTHER" id="PTHR43214:SF43">
    <property type="entry name" value="TWO-COMPONENT RESPONSE REGULATOR"/>
    <property type="match status" value="1"/>
</dbReference>
<dbReference type="SMART" id="SM00421">
    <property type="entry name" value="HTH_LUXR"/>
    <property type="match status" value="1"/>
</dbReference>
<dbReference type="AlphaFoldDB" id="A0A096AD83"/>
<feature type="domain" description="HTH luxR-type" evidence="2">
    <location>
        <begin position="140"/>
        <end position="205"/>
    </location>
</feature>
<evidence type="ECO:0000259" key="2">
    <source>
        <dbReference type="PROSITE" id="PS50043"/>
    </source>
</evidence>
<dbReference type="Gene3D" id="3.40.50.2300">
    <property type="match status" value="1"/>
</dbReference>
<dbReference type="Gene3D" id="1.10.10.10">
    <property type="entry name" value="Winged helix-like DNA-binding domain superfamily/Winged helix DNA-binding domain"/>
    <property type="match status" value="1"/>
</dbReference>
<dbReference type="InterPro" id="IPR000792">
    <property type="entry name" value="Tscrpt_reg_LuxR_C"/>
</dbReference>
<name>A0A096AD83_9BACT</name>
<dbReference type="CDD" id="cd06170">
    <property type="entry name" value="LuxR_C_like"/>
    <property type="match status" value="1"/>
</dbReference>
<dbReference type="GO" id="GO:0006355">
    <property type="term" value="P:regulation of DNA-templated transcription"/>
    <property type="evidence" value="ECO:0007669"/>
    <property type="project" value="InterPro"/>
</dbReference>
<evidence type="ECO:0000313" key="3">
    <source>
        <dbReference type="EMBL" id="KGF45078.1"/>
    </source>
</evidence>
<comment type="caution">
    <text evidence="3">The sequence shown here is derived from an EMBL/GenBank/DDBJ whole genome shotgun (WGS) entry which is preliminary data.</text>
</comment>
<dbReference type="GO" id="GO:0003677">
    <property type="term" value="F:DNA binding"/>
    <property type="evidence" value="ECO:0007669"/>
    <property type="project" value="UniProtKB-KW"/>
</dbReference>
<organism evidence="3 4">
    <name type="scientific">Prevotella bivia DNF00320</name>
    <dbReference type="NCBI Taxonomy" id="1401068"/>
    <lineage>
        <taxon>Bacteria</taxon>
        <taxon>Pseudomonadati</taxon>
        <taxon>Bacteroidota</taxon>
        <taxon>Bacteroidia</taxon>
        <taxon>Bacteroidales</taxon>
        <taxon>Prevotellaceae</taxon>
        <taxon>Prevotella</taxon>
    </lineage>
</organism>
<dbReference type="SUPFAM" id="SSF52172">
    <property type="entry name" value="CheY-like"/>
    <property type="match status" value="1"/>
</dbReference>